<dbReference type="RefSeq" id="WP_184982533.1">
    <property type="nucleotide sequence ID" value="NZ_BAAALO010000040.1"/>
</dbReference>
<dbReference type="Pfam" id="PF05257">
    <property type="entry name" value="CHAP"/>
    <property type="match status" value="1"/>
</dbReference>
<evidence type="ECO:0000259" key="2">
    <source>
        <dbReference type="PROSITE" id="PS50911"/>
    </source>
</evidence>
<dbReference type="EMBL" id="JACHIU010000001">
    <property type="protein sequence ID" value="MBB6474206.1"/>
    <property type="molecule type" value="Genomic_DNA"/>
</dbReference>
<feature type="domain" description="Peptidase C51" evidence="2">
    <location>
        <begin position="87"/>
        <end position="217"/>
    </location>
</feature>
<keyword evidence="1" id="KW-0732">Signal</keyword>
<dbReference type="PROSITE" id="PS50911">
    <property type="entry name" value="CHAP"/>
    <property type="match status" value="1"/>
</dbReference>
<organism evidence="3 4">
    <name type="scientific">Sphaerisporangium rubeum</name>
    <dbReference type="NCBI Taxonomy" id="321317"/>
    <lineage>
        <taxon>Bacteria</taxon>
        <taxon>Bacillati</taxon>
        <taxon>Actinomycetota</taxon>
        <taxon>Actinomycetes</taxon>
        <taxon>Streptosporangiales</taxon>
        <taxon>Streptosporangiaceae</taxon>
        <taxon>Sphaerisporangium</taxon>
    </lineage>
</organism>
<proteinExistence type="predicted"/>
<evidence type="ECO:0000256" key="1">
    <source>
        <dbReference type="SAM" id="SignalP"/>
    </source>
</evidence>
<sequence>MDAPRHRVIGMALGGLILAQVATGTALAHADTPPGDTLAKVASAEAHGAPRSEARVTAAQVLDLARKQVGITENSLGGGTKFHAWYMSSPRAVETIARDTGKISDYANAPWCDMFVSWIGEQLGIQDTMGQDAYTVQHAKWFESQGRFGSAPKPGAVAFFAWSGGGIEAIEHVGFVVKDNGDGTIETIEGNTGNGKVEIRNRPTYQVAGYGYPAYAT</sequence>
<dbReference type="SUPFAM" id="SSF54001">
    <property type="entry name" value="Cysteine proteinases"/>
    <property type="match status" value="1"/>
</dbReference>
<dbReference type="InterPro" id="IPR038765">
    <property type="entry name" value="Papain-like_cys_pep_sf"/>
</dbReference>
<keyword evidence="4" id="KW-1185">Reference proteome</keyword>
<accession>A0A7X0IFE2</accession>
<gene>
    <name evidence="3" type="ORF">BJ992_003637</name>
</gene>
<dbReference type="Proteomes" id="UP000555564">
    <property type="component" value="Unassembled WGS sequence"/>
</dbReference>
<feature type="chain" id="PRO_5031456219" description="Peptidase C51 domain-containing protein" evidence="1">
    <location>
        <begin position="31"/>
        <end position="217"/>
    </location>
</feature>
<evidence type="ECO:0000313" key="3">
    <source>
        <dbReference type="EMBL" id="MBB6474206.1"/>
    </source>
</evidence>
<dbReference type="AlphaFoldDB" id="A0A7X0IFE2"/>
<dbReference type="Gene3D" id="3.90.1720.10">
    <property type="entry name" value="endopeptidase domain like (from Nostoc punctiforme)"/>
    <property type="match status" value="1"/>
</dbReference>
<comment type="caution">
    <text evidence="3">The sequence shown here is derived from an EMBL/GenBank/DDBJ whole genome shotgun (WGS) entry which is preliminary data.</text>
</comment>
<reference evidence="3 4" key="1">
    <citation type="submission" date="2020-08" db="EMBL/GenBank/DDBJ databases">
        <title>Sequencing the genomes of 1000 actinobacteria strains.</title>
        <authorList>
            <person name="Klenk H.-P."/>
        </authorList>
    </citation>
    <scope>NUCLEOTIDE SEQUENCE [LARGE SCALE GENOMIC DNA]</scope>
    <source>
        <strain evidence="3 4">DSM 44936</strain>
    </source>
</reference>
<feature type="signal peptide" evidence="1">
    <location>
        <begin position="1"/>
        <end position="30"/>
    </location>
</feature>
<name>A0A7X0IFE2_9ACTN</name>
<evidence type="ECO:0000313" key="4">
    <source>
        <dbReference type="Proteomes" id="UP000555564"/>
    </source>
</evidence>
<protein>
    <recommendedName>
        <fullName evidence="2">Peptidase C51 domain-containing protein</fullName>
    </recommendedName>
</protein>
<dbReference type="InterPro" id="IPR007921">
    <property type="entry name" value="CHAP_dom"/>
</dbReference>